<dbReference type="STRING" id="126957.T1IN02"/>
<dbReference type="InterPro" id="IPR041555">
    <property type="entry name" value="MG3"/>
</dbReference>
<dbReference type="PROSITE" id="PS50068">
    <property type="entry name" value="LDLRA_2"/>
    <property type="match status" value="1"/>
</dbReference>
<dbReference type="SMART" id="SM01361">
    <property type="entry name" value="A2M_recep"/>
    <property type="match status" value="1"/>
</dbReference>
<protein>
    <recommendedName>
        <fullName evidence="10">CD109 antigen</fullName>
    </recommendedName>
</protein>
<feature type="chain" id="PRO_5004579354" description="CD109 antigen" evidence="4">
    <location>
        <begin position="17"/>
        <end position="1587"/>
    </location>
</feature>
<dbReference type="Gene3D" id="1.50.10.20">
    <property type="match status" value="1"/>
</dbReference>
<dbReference type="Gene3D" id="2.60.40.2950">
    <property type="match status" value="1"/>
</dbReference>
<comment type="caution">
    <text evidence="2">Lacks conserved residue(s) required for the propagation of feature annotation.</text>
</comment>
<reference evidence="9" key="1">
    <citation type="submission" date="2011-05" db="EMBL/GenBank/DDBJ databases">
        <authorList>
            <person name="Richards S.R."/>
            <person name="Qu J."/>
            <person name="Jiang H."/>
            <person name="Jhangiani S.N."/>
            <person name="Agravi P."/>
            <person name="Goodspeed R."/>
            <person name="Gross S."/>
            <person name="Mandapat C."/>
            <person name="Jackson L."/>
            <person name="Mathew T."/>
            <person name="Pu L."/>
            <person name="Thornton R."/>
            <person name="Saada N."/>
            <person name="Wilczek-Boney K.B."/>
            <person name="Lee S."/>
            <person name="Kovar C."/>
            <person name="Wu Y."/>
            <person name="Scherer S.E."/>
            <person name="Worley K.C."/>
            <person name="Muzny D.M."/>
            <person name="Gibbs R."/>
        </authorList>
    </citation>
    <scope>NUCLEOTIDE SEQUENCE</scope>
    <source>
        <strain evidence="9">Brora</strain>
    </source>
</reference>
<dbReference type="Pfam" id="PF17791">
    <property type="entry name" value="MG3"/>
    <property type="match status" value="1"/>
</dbReference>
<dbReference type="HOGENOM" id="CLU_001634_5_1_1"/>
<accession>T1IN02</accession>
<dbReference type="EMBL" id="JH431114">
    <property type="status" value="NOT_ANNOTATED_CDS"/>
    <property type="molecule type" value="Genomic_DNA"/>
</dbReference>
<dbReference type="PANTHER" id="PTHR11412">
    <property type="entry name" value="MACROGLOBULIN / COMPLEMENT"/>
    <property type="match status" value="1"/>
</dbReference>
<dbReference type="Pfam" id="PF07703">
    <property type="entry name" value="A2M_BRD"/>
    <property type="match status" value="1"/>
</dbReference>
<feature type="disulfide bond" evidence="2">
    <location>
        <begin position="729"/>
        <end position="744"/>
    </location>
</feature>
<feature type="signal peptide" evidence="4">
    <location>
        <begin position="1"/>
        <end position="16"/>
    </location>
</feature>
<dbReference type="Gene3D" id="2.60.40.1930">
    <property type="match status" value="2"/>
</dbReference>
<evidence type="ECO:0000256" key="2">
    <source>
        <dbReference type="PROSITE-ProRule" id="PRU00124"/>
    </source>
</evidence>
<evidence type="ECO:0000259" key="7">
    <source>
        <dbReference type="SMART" id="SM01361"/>
    </source>
</evidence>
<dbReference type="SMART" id="SM00192">
    <property type="entry name" value="LDLa"/>
    <property type="match status" value="1"/>
</dbReference>
<dbReference type="GO" id="GO:0004866">
    <property type="term" value="F:endopeptidase inhibitor activity"/>
    <property type="evidence" value="ECO:0007669"/>
    <property type="project" value="InterPro"/>
</dbReference>
<dbReference type="InterPro" id="IPR008930">
    <property type="entry name" value="Terpenoid_cyclase/PrenylTrfase"/>
</dbReference>
<evidence type="ECO:0000256" key="4">
    <source>
        <dbReference type="SAM" id="SignalP"/>
    </source>
</evidence>
<dbReference type="PANTHER" id="PTHR11412:SF172">
    <property type="entry name" value="LD23292P"/>
    <property type="match status" value="1"/>
</dbReference>
<dbReference type="InterPro" id="IPR001599">
    <property type="entry name" value="Macroglobln_a2"/>
</dbReference>
<evidence type="ECO:0000259" key="6">
    <source>
        <dbReference type="SMART" id="SM01360"/>
    </source>
</evidence>
<feature type="disulfide bond" evidence="2">
    <location>
        <begin position="717"/>
        <end position="735"/>
    </location>
</feature>
<name>T1IN02_STRMM</name>
<dbReference type="GO" id="GO:0005615">
    <property type="term" value="C:extracellular space"/>
    <property type="evidence" value="ECO:0007669"/>
    <property type="project" value="InterPro"/>
</dbReference>
<dbReference type="InterPro" id="IPR036055">
    <property type="entry name" value="LDL_receptor-like_sf"/>
</dbReference>
<dbReference type="OMA" id="PFFITVE"/>
<dbReference type="SUPFAM" id="SSF48239">
    <property type="entry name" value="Terpenoid cyclases/Protein prenyltransferases"/>
    <property type="match status" value="1"/>
</dbReference>
<dbReference type="SUPFAM" id="SSF49410">
    <property type="entry name" value="Alpha-macroglobulin receptor domain"/>
    <property type="match status" value="1"/>
</dbReference>
<keyword evidence="3" id="KW-0812">Transmembrane</keyword>
<dbReference type="PhylomeDB" id="T1IN02"/>
<dbReference type="Pfam" id="PF07678">
    <property type="entry name" value="TED_complement"/>
    <property type="match status" value="1"/>
</dbReference>
<dbReference type="CDD" id="cd00112">
    <property type="entry name" value="LDLa"/>
    <property type="match status" value="1"/>
</dbReference>
<evidence type="ECO:0008006" key="10">
    <source>
        <dbReference type="Google" id="ProtNLM"/>
    </source>
</evidence>
<dbReference type="InterPro" id="IPR013783">
    <property type="entry name" value="Ig-like_fold"/>
</dbReference>
<dbReference type="Pfam" id="PF01835">
    <property type="entry name" value="MG2"/>
    <property type="match status" value="1"/>
</dbReference>
<dbReference type="SUPFAM" id="SSF57424">
    <property type="entry name" value="LDL receptor-like module"/>
    <property type="match status" value="1"/>
</dbReference>
<dbReference type="Gene3D" id="2.60.40.10">
    <property type="entry name" value="Immunoglobulins"/>
    <property type="match status" value="1"/>
</dbReference>
<dbReference type="InterPro" id="IPR002172">
    <property type="entry name" value="LDrepeatLR_classA_rpt"/>
</dbReference>
<keyword evidence="3" id="KW-0472">Membrane</keyword>
<dbReference type="InterPro" id="IPR009048">
    <property type="entry name" value="A-macroglobulin_rcpt-bd"/>
</dbReference>
<keyword evidence="1 2" id="KW-1015">Disulfide bond</keyword>
<feature type="transmembrane region" description="Helical" evidence="3">
    <location>
        <begin position="1564"/>
        <end position="1584"/>
    </location>
</feature>
<dbReference type="InterPro" id="IPR050473">
    <property type="entry name" value="A2M/Complement_sys"/>
</dbReference>
<keyword evidence="9" id="KW-1185">Reference proteome</keyword>
<dbReference type="Gene3D" id="2.60.40.1940">
    <property type="match status" value="1"/>
</dbReference>
<dbReference type="Pfam" id="PF07677">
    <property type="entry name" value="A2M_recep"/>
    <property type="match status" value="1"/>
</dbReference>
<dbReference type="Proteomes" id="UP000014500">
    <property type="component" value="Unassembled WGS sequence"/>
</dbReference>
<organism evidence="8 9">
    <name type="scientific">Strigamia maritima</name>
    <name type="common">European centipede</name>
    <name type="synonym">Geophilus maritimus</name>
    <dbReference type="NCBI Taxonomy" id="126957"/>
    <lineage>
        <taxon>Eukaryota</taxon>
        <taxon>Metazoa</taxon>
        <taxon>Ecdysozoa</taxon>
        <taxon>Arthropoda</taxon>
        <taxon>Myriapoda</taxon>
        <taxon>Chilopoda</taxon>
        <taxon>Pleurostigmophora</taxon>
        <taxon>Geophilomorpha</taxon>
        <taxon>Linotaeniidae</taxon>
        <taxon>Strigamia</taxon>
    </lineage>
</organism>
<evidence type="ECO:0000259" key="5">
    <source>
        <dbReference type="SMART" id="SM01359"/>
    </source>
</evidence>
<dbReference type="EnsemblMetazoa" id="SMAR002371-RA">
    <property type="protein sequence ID" value="SMAR002371-PA"/>
    <property type="gene ID" value="SMAR002371"/>
</dbReference>
<dbReference type="InterPro" id="IPR036595">
    <property type="entry name" value="A-macroglobulin_rcpt-bd_sf"/>
</dbReference>
<feature type="domain" description="Alpha-2-macroglobulin bait region" evidence="5">
    <location>
        <begin position="495"/>
        <end position="632"/>
    </location>
</feature>
<dbReference type="Gene3D" id="2.60.40.690">
    <property type="entry name" value="Alpha-macroglobulin, receptor-binding domain"/>
    <property type="match status" value="1"/>
</dbReference>
<feature type="domain" description="Alpha-macroglobulin receptor-binding" evidence="7">
    <location>
        <begin position="1448"/>
        <end position="1537"/>
    </location>
</feature>
<evidence type="ECO:0000256" key="3">
    <source>
        <dbReference type="SAM" id="Phobius"/>
    </source>
</evidence>
<feature type="domain" description="Alpha-2-macroglobulin" evidence="6">
    <location>
        <begin position="774"/>
        <end position="866"/>
    </location>
</feature>
<evidence type="ECO:0000256" key="1">
    <source>
        <dbReference type="ARBA" id="ARBA00023157"/>
    </source>
</evidence>
<keyword evidence="4" id="KW-0732">Signal</keyword>
<dbReference type="Pfam" id="PF00207">
    <property type="entry name" value="A2M"/>
    <property type="match status" value="1"/>
</dbReference>
<dbReference type="InterPro" id="IPR011626">
    <property type="entry name" value="Alpha-macroglobulin_TED"/>
</dbReference>
<keyword evidence="3" id="KW-1133">Transmembrane helix</keyword>
<dbReference type="InterPro" id="IPR002890">
    <property type="entry name" value="MG2"/>
</dbReference>
<dbReference type="SMART" id="SM01359">
    <property type="entry name" value="A2M_N_2"/>
    <property type="match status" value="1"/>
</dbReference>
<evidence type="ECO:0000313" key="9">
    <source>
        <dbReference type="Proteomes" id="UP000014500"/>
    </source>
</evidence>
<dbReference type="SMART" id="SM01360">
    <property type="entry name" value="A2M"/>
    <property type="match status" value="1"/>
</dbReference>
<dbReference type="InterPro" id="IPR011625">
    <property type="entry name" value="A2M_N_BRD"/>
</dbReference>
<sequence>MVAIFAWLALMPVVLCQQLPPQNIPMPPQAGPPFPFGQGVYGPNMGPNFFGMPIWLRREDPTHMILASKVVRPGSVYRVIVHILRSERPVGVRASVSRDGVEVGSANKMLKVGIAQELLIKVPPTSVHGRYKLRVEGNANGVTGGTVFANETNLEFSSRFLTVLIQTNRPVYNRLQIVRFRIILITTDLKPYTDPVEVSILDPNGFVMRRWFSAYSNVGTVTLHFTLPSDPVQGYWTILVTAQNQEEKKLILVEKYWPARFEVNVNLPTFLLDSDRFIRGSIQANYTYMYSPVMGNATVQLSVQPNRYTYNVKPEKTVVMEEYVPWFNGTYDFFFSVDRLLHSVPQLDGTLVKVEAFVFDKFMEMQNSGFAMASITNSSISLRFLGSSAKVFKPGMPFETLVAVSYHDLVPLPLRKIGNSRLEVVTTATMRSGSRVQLAPYNERIYDSGVFKIKFTPPFDATMLAIRAIYSDIEGDRVTAETVAVTYFSPDRRYMHVYTSTNNPKIGEYIIFHVRTNFYVKSFHYLILAKDIIVTSGEEIMETVTQKIKTFAVPVSGEMAPSCRIVVYHVAKDREIISDSLTVPIDAVSRYEIKMELNPYKDKTGETIELRVSGDSGAFFGVSVMDAETFKLQGGNELSPALVSEMMHTFDNDYKRLNKMLWTSREGEPDKRAYYQTTNYGVDNNRTFNMAGLVVFTDANITQLPDLCFKELGLFSCMDGNCYRSDQKCNGKWECPTGFDEADCGVDIAAINLKDFRLTRKNHMDRFYDPDYGDWAWISFNLAPEGRERFPIGPVPRRPAKWILNAISMSREHGLAIISQPYQFEGSRPFFITVEMPSICTRGEQIGIRVQVFNLQPFETYVMLELPSSPHYRFVHVESEGMVKSYNPRTSSGDHQHLIWVHAHKSVTVHFPIVPTHIGSFNVSIEAFTHVGRDRVMKQLTVEPDGMQQILHTSMILDLKNQPLVIKFLDVNVTETPIVPYQRWLRYNFESPRAYVSLVGDVVGPAFLKTPVNTQVLLRRPDRSAEMQTFNFAANLWTLHYLRLTNQLQMPKAKEVFKHLNVYYAWIMAYMKPDGSFVMWRGFEPSVWLTQFVVRTFQQARFPDWEFYLYIDPNIIKQSVSWLLGHQTYEGSFYETTLYPLDRKMDPRIKRFKDVSDYHLGNVSLTAQVLITLCEVNDLPGQLRMQVANARLKAAQYLERVLTSLEDPYEVAITTYALTRASSVDAELGFNILDGMKREQEGMVYWSREEAPLVGIITENQRPYIQPRLPQKFDAMNVEATSYALLVYVLKGGIGMIQEEIVRWLNTMRMSDGGFISTQDTIIAMQALTEYTFRERLRDITDMDVSLESSASPGLSRVLHIDVNNLAQLQRMEIPNVWGHVQVFGRGSGLAILQMDVQYSIDYVPLLIKPPVKAFELTVQTQYSGRNASTLHIYSCQRWTYVEESPVSGAAVLELEIPTGYYQYQPILEKIVENENRGLRKNIRRIKITERKLHLDTRFTCLNLNVQRWFPVANLTQYLRARIYDYYAPERFNETDFKHFNLYVLSICQVCGSYQCPYCPHFSFGHVAHISYLIFIVCLMFSVLRLI</sequence>
<proteinExistence type="predicted"/>
<evidence type="ECO:0000313" key="8">
    <source>
        <dbReference type="EnsemblMetazoa" id="SMAR002371-PA"/>
    </source>
</evidence>
<reference evidence="8" key="2">
    <citation type="submission" date="2015-02" db="UniProtKB">
        <authorList>
            <consortium name="EnsemblMetazoa"/>
        </authorList>
    </citation>
    <scope>IDENTIFICATION</scope>
</reference>
<dbReference type="eggNOG" id="KOG1366">
    <property type="taxonomic scope" value="Eukaryota"/>
</dbReference>